<dbReference type="AlphaFoldDB" id="A0A4U3LVN6"/>
<dbReference type="Gene3D" id="3.30.70.360">
    <property type="match status" value="1"/>
</dbReference>
<dbReference type="NCBIfam" id="NF005914">
    <property type="entry name" value="PRK07907.1"/>
    <property type="match status" value="1"/>
</dbReference>
<protein>
    <submittedName>
        <fullName evidence="5">M20/M25/M40 family metallo-hydrolase</fullName>
    </submittedName>
</protein>
<evidence type="ECO:0000313" key="6">
    <source>
        <dbReference type="Proteomes" id="UP000305836"/>
    </source>
</evidence>
<dbReference type="Proteomes" id="UP000305836">
    <property type="component" value="Unassembled WGS sequence"/>
</dbReference>
<dbReference type="GO" id="GO:0046872">
    <property type="term" value="F:metal ion binding"/>
    <property type="evidence" value="ECO:0007669"/>
    <property type="project" value="UniProtKB-KW"/>
</dbReference>
<comment type="caution">
    <text evidence="5">The sequence shown here is derived from an EMBL/GenBank/DDBJ whole genome shotgun (WGS) entry which is preliminary data.</text>
</comment>
<evidence type="ECO:0000313" key="5">
    <source>
        <dbReference type="EMBL" id="TKK80185.1"/>
    </source>
</evidence>
<dbReference type="PANTHER" id="PTHR43270:SF12">
    <property type="entry name" value="SUCCINYL-DIAMINOPIMELATE DESUCCINYLASE"/>
    <property type="match status" value="1"/>
</dbReference>
<accession>A0A4U3LVN6</accession>
<evidence type="ECO:0000256" key="2">
    <source>
        <dbReference type="ARBA" id="ARBA00022723"/>
    </source>
</evidence>
<keyword evidence="1" id="KW-0645">Protease</keyword>
<evidence type="ECO:0000256" key="1">
    <source>
        <dbReference type="ARBA" id="ARBA00022670"/>
    </source>
</evidence>
<dbReference type="EMBL" id="SZPZ01000002">
    <property type="protein sequence ID" value="TKK80185.1"/>
    <property type="molecule type" value="Genomic_DNA"/>
</dbReference>
<dbReference type="Gene3D" id="3.40.630.10">
    <property type="entry name" value="Zn peptidases"/>
    <property type="match status" value="1"/>
</dbReference>
<keyword evidence="6" id="KW-1185">Reference proteome</keyword>
<dbReference type="GO" id="GO:0008233">
    <property type="term" value="F:peptidase activity"/>
    <property type="evidence" value="ECO:0007669"/>
    <property type="project" value="UniProtKB-KW"/>
</dbReference>
<dbReference type="InterPro" id="IPR011650">
    <property type="entry name" value="Peptidase_M20_dimer"/>
</dbReference>
<keyword evidence="3 5" id="KW-0378">Hydrolase</keyword>
<feature type="domain" description="Peptidase M20 dimerisation" evidence="4">
    <location>
        <begin position="204"/>
        <end position="343"/>
    </location>
</feature>
<name>A0A4U3LVN6_9ACTN</name>
<organism evidence="5 6">
    <name type="scientific">Kribbella jiaozuonensis</name>
    <dbReference type="NCBI Taxonomy" id="2575441"/>
    <lineage>
        <taxon>Bacteria</taxon>
        <taxon>Bacillati</taxon>
        <taxon>Actinomycetota</taxon>
        <taxon>Actinomycetes</taxon>
        <taxon>Propionibacteriales</taxon>
        <taxon>Kribbellaceae</taxon>
        <taxon>Kribbella</taxon>
    </lineage>
</organism>
<dbReference type="GO" id="GO:0006508">
    <property type="term" value="P:proteolysis"/>
    <property type="evidence" value="ECO:0007669"/>
    <property type="project" value="UniProtKB-KW"/>
</dbReference>
<dbReference type="Pfam" id="PF07687">
    <property type="entry name" value="M20_dimer"/>
    <property type="match status" value="1"/>
</dbReference>
<proteinExistence type="predicted"/>
<dbReference type="OrthoDB" id="9761532at2"/>
<reference evidence="5 6" key="1">
    <citation type="submission" date="2019-04" db="EMBL/GenBank/DDBJ databases">
        <title>Kribbella sp. NEAU-THZ 27 nov., a novel actinomycete isolated from soil.</title>
        <authorList>
            <person name="Duan L."/>
        </authorList>
    </citation>
    <scope>NUCLEOTIDE SEQUENCE [LARGE SCALE GENOMIC DNA]</scope>
    <source>
        <strain evidence="6">NEAU-THZ27</strain>
    </source>
</reference>
<dbReference type="InterPro" id="IPR051458">
    <property type="entry name" value="Cyt/Met_Dipeptidase"/>
</dbReference>
<gene>
    <name evidence="5" type="ORF">FDA38_17805</name>
</gene>
<keyword evidence="2" id="KW-0479">Metal-binding</keyword>
<dbReference type="Pfam" id="PF01546">
    <property type="entry name" value="Peptidase_M20"/>
    <property type="match status" value="1"/>
</dbReference>
<dbReference type="SUPFAM" id="SSF53187">
    <property type="entry name" value="Zn-dependent exopeptidases"/>
    <property type="match status" value="1"/>
</dbReference>
<dbReference type="InterPro" id="IPR002933">
    <property type="entry name" value="Peptidase_M20"/>
</dbReference>
<dbReference type="PANTHER" id="PTHR43270">
    <property type="entry name" value="BETA-ALA-HIS DIPEPTIDASE"/>
    <property type="match status" value="1"/>
</dbReference>
<evidence type="ECO:0000256" key="3">
    <source>
        <dbReference type="ARBA" id="ARBA00022801"/>
    </source>
</evidence>
<dbReference type="RefSeq" id="WP_137255125.1">
    <property type="nucleotide sequence ID" value="NZ_JBHSPQ010000001.1"/>
</dbReference>
<evidence type="ECO:0000259" key="4">
    <source>
        <dbReference type="Pfam" id="PF07687"/>
    </source>
</evidence>
<sequence>MNRDDVRSKVAGMMPELLADLEGFTKLASIAFPGYPAEPVHQMAAKTVEVMRAAGFRNAALQEVPDGYPPVYATVDGPAGSPTVMLYAHYDVQPAPPEQNWSSDPWTPTRKDDGRLYGRGISDDKSGLVIHAGTLKAFDGTPPCHVKLIVEGMEETNSNLEAFVAAHPDLFQCDVFVVADMGNLKVGEPTLTTTLRGDVACVVTVQTLEHSLHSGVFGGPVPDAMMALAQLLATLHDADGNVAVEGVSGFDWDGLDFSEADLRAGADLVDGVGMIGTGTIGSRLWSRPSINVIGLDMTSVDGSSNVLIPEVRAKLSMRIVPGSSPKSELDALVRHLESHAPWGAKVTVERTKEAAPFRAATDGPGYAAARQALADAYGSPAGEAGSGGSIPLLQTLQQAAPHAEFILWGAEDTAQARIHASDESVDPSEIEAMTLAQVFLLQDLAEMKQGGQS</sequence>